<dbReference type="InterPro" id="IPR003316">
    <property type="entry name" value="E2F_WHTH_DNA-bd_dom"/>
</dbReference>
<feature type="compositionally biased region" description="Polar residues" evidence="6">
    <location>
        <begin position="329"/>
        <end position="343"/>
    </location>
</feature>
<evidence type="ECO:0000256" key="6">
    <source>
        <dbReference type="SAM" id="MobiDB-lite"/>
    </source>
</evidence>
<dbReference type="GO" id="GO:0046983">
    <property type="term" value="F:protein dimerization activity"/>
    <property type="evidence" value="ECO:0007669"/>
    <property type="project" value="InterPro"/>
</dbReference>
<name>A0AAV6RAK2_SOLSE</name>
<dbReference type="GO" id="GO:0090575">
    <property type="term" value="C:RNA polymerase II transcription regulator complex"/>
    <property type="evidence" value="ECO:0007669"/>
    <property type="project" value="TreeGrafter"/>
</dbReference>
<proteinExistence type="inferred from homology"/>
<sequence>MSSFVHFTAQYRGSERPEKRAELLPRRTLDNIHVNGRTVKANKPRQREDWSWKLVKPRMVARLAKSKALQQMASLSHKQKSSDMISKPRLDTSLSLLTKRFTELLRASSDGVLDLNAVALELNTAKRRLYDITNVLEGIQLIKKKSKNNIEWLGGSLDMGELRKQEKTLDDLIQSCTEQIHQMFEDQQVQRYPSSNSPSFHSVFMEQTLLEFRKTFVYLTHEDVQRIPSLKEQTVIVIKAPVGTKLEVPHPQESFQVHLKSTQGPIDAFIVVSQEGTNTPASDVPSPRPQMSSKDDANSTSKIKRSPHSSPVTVTPTSTSLTPLHPPSGDQQSGGVTVTSPLTVSRDGQQYVLSLEENEGITDLFSSSVDLQSMPVDMTHI</sequence>
<feature type="region of interest" description="Disordered" evidence="6">
    <location>
        <begin position="276"/>
        <end position="343"/>
    </location>
</feature>
<dbReference type="CDD" id="cd14660">
    <property type="entry name" value="E2F_DD"/>
    <property type="match status" value="1"/>
</dbReference>
<keyword evidence="9" id="KW-1185">Reference proteome</keyword>
<dbReference type="PANTHER" id="PTHR12081:SF18">
    <property type="entry name" value="TRANSCRIPTION FACTOR E2F2-RELATED"/>
    <property type="match status" value="1"/>
</dbReference>
<keyword evidence="4 5" id="KW-0804">Transcription</keyword>
<evidence type="ECO:0000313" key="8">
    <source>
        <dbReference type="EMBL" id="KAG7501016.1"/>
    </source>
</evidence>
<dbReference type="PANTHER" id="PTHR12081">
    <property type="entry name" value="TRANSCRIPTION FACTOR E2F"/>
    <property type="match status" value="1"/>
</dbReference>
<dbReference type="GO" id="GO:0000981">
    <property type="term" value="F:DNA-binding transcription factor activity, RNA polymerase II-specific"/>
    <property type="evidence" value="ECO:0007669"/>
    <property type="project" value="TreeGrafter"/>
</dbReference>
<dbReference type="Pfam" id="PF16421">
    <property type="entry name" value="E2F_CC-MB"/>
    <property type="match status" value="1"/>
</dbReference>
<protein>
    <submittedName>
        <fullName evidence="8">Transcription factor E2F3-like</fullName>
    </submittedName>
</protein>
<feature type="compositionally biased region" description="Low complexity" evidence="6">
    <location>
        <begin position="308"/>
        <end position="323"/>
    </location>
</feature>
<dbReference type="FunFam" id="1.10.10.10:FF:000008">
    <property type="entry name" value="E2F transcription factor 1"/>
    <property type="match status" value="1"/>
</dbReference>
<organism evidence="8 9">
    <name type="scientific">Solea senegalensis</name>
    <name type="common">Senegalese sole</name>
    <dbReference type="NCBI Taxonomy" id="28829"/>
    <lineage>
        <taxon>Eukaryota</taxon>
        <taxon>Metazoa</taxon>
        <taxon>Chordata</taxon>
        <taxon>Craniata</taxon>
        <taxon>Vertebrata</taxon>
        <taxon>Euteleostomi</taxon>
        <taxon>Actinopterygii</taxon>
        <taxon>Neopterygii</taxon>
        <taxon>Teleostei</taxon>
        <taxon>Neoteleostei</taxon>
        <taxon>Acanthomorphata</taxon>
        <taxon>Carangaria</taxon>
        <taxon>Pleuronectiformes</taxon>
        <taxon>Pleuronectoidei</taxon>
        <taxon>Soleidae</taxon>
        <taxon>Solea</taxon>
    </lineage>
</organism>
<evidence type="ECO:0000256" key="4">
    <source>
        <dbReference type="ARBA" id="ARBA00023163"/>
    </source>
</evidence>
<dbReference type="InterPro" id="IPR032198">
    <property type="entry name" value="E2F_CC-MB"/>
</dbReference>
<evidence type="ECO:0000313" key="9">
    <source>
        <dbReference type="Proteomes" id="UP000693946"/>
    </source>
</evidence>
<gene>
    <name evidence="8" type="ORF">JOB18_037685</name>
</gene>
<dbReference type="SMART" id="SM01372">
    <property type="entry name" value="E2F_TDP"/>
    <property type="match status" value="1"/>
</dbReference>
<dbReference type="Pfam" id="PF02319">
    <property type="entry name" value="WHD_E2F_TDP"/>
    <property type="match status" value="1"/>
</dbReference>
<evidence type="ECO:0000256" key="1">
    <source>
        <dbReference type="ARBA" id="ARBA00010940"/>
    </source>
</evidence>
<dbReference type="AlphaFoldDB" id="A0AAV6RAK2"/>
<dbReference type="InterPro" id="IPR015633">
    <property type="entry name" value="E2F"/>
</dbReference>
<dbReference type="EMBL" id="JAGKHQ010000013">
    <property type="protein sequence ID" value="KAG7501016.1"/>
    <property type="molecule type" value="Genomic_DNA"/>
</dbReference>
<dbReference type="GO" id="GO:0000978">
    <property type="term" value="F:RNA polymerase II cis-regulatory region sequence-specific DNA binding"/>
    <property type="evidence" value="ECO:0007669"/>
    <property type="project" value="InterPro"/>
</dbReference>
<comment type="subcellular location">
    <subcellularLocation>
        <location evidence="5">Nucleus</location>
    </subcellularLocation>
</comment>
<reference evidence="8 9" key="1">
    <citation type="journal article" date="2021" name="Sci. Rep.">
        <title>Chromosome anchoring in Senegalese sole (Solea senegalensis) reveals sex-associated markers and genome rearrangements in flatfish.</title>
        <authorList>
            <person name="Guerrero-Cozar I."/>
            <person name="Gomez-Garrido J."/>
            <person name="Berbel C."/>
            <person name="Martinez-Blanch J.F."/>
            <person name="Alioto T."/>
            <person name="Claros M.G."/>
            <person name="Gagnaire P.A."/>
            <person name="Manchado M."/>
        </authorList>
    </citation>
    <scope>NUCLEOTIDE SEQUENCE [LARGE SCALE GENOMIC DNA]</scope>
    <source>
        <strain evidence="8">Sse05_10M</strain>
    </source>
</reference>
<comment type="similarity">
    <text evidence="1 5">Belongs to the E2F/DP family.</text>
</comment>
<feature type="domain" description="E2F/DP family winged-helix DNA-binding" evidence="7">
    <location>
        <begin position="89"/>
        <end position="154"/>
    </location>
</feature>
<accession>A0AAV6RAK2</accession>
<keyword evidence="3 5" id="KW-0238">DNA-binding</keyword>
<comment type="caution">
    <text evidence="8">The sequence shown here is derived from an EMBL/GenBank/DDBJ whole genome shotgun (WGS) entry which is preliminary data.</text>
</comment>
<keyword evidence="5" id="KW-0539">Nucleus</keyword>
<keyword evidence="2 5" id="KW-0805">Transcription regulation</keyword>
<evidence type="ECO:0000259" key="7">
    <source>
        <dbReference type="SMART" id="SM01372"/>
    </source>
</evidence>
<evidence type="ECO:0000256" key="5">
    <source>
        <dbReference type="RuleBase" id="RU003796"/>
    </source>
</evidence>
<evidence type="ECO:0000256" key="3">
    <source>
        <dbReference type="ARBA" id="ARBA00023125"/>
    </source>
</evidence>
<evidence type="ECO:0000256" key="2">
    <source>
        <dbReference type="ARBA" id="ARBA00023015"/>
    </source>
</evidence>
<dbReference type="Proteomes" id="UP000693946">
    <property type="component" value="Linkage Group LG20"/>
</dbReference>